<keyword evidence="1" id="KW-0663">Pyridoxal phosphate</keyword>
<keyword evidence="4" id="KW-1185">Reference proteome</keyword>
<dbReference type="OrthoDB" id="7592443at2"/>
<dbReference type="RefSeq" id="WP_072339525.1">
    <property type="nucleotide sequence ID" value="NZ_FPKU01000001.1"/>
</dbReference>
<proteinExistence type="predicted"/>
<sequence length="412" mass="44912">MQEPKLVLDPARIRAEFPAFRQPGLQDQAFFENAGGSYTCAPVLNRMKHFYWSTKVQPYGAYGTSREAGDAMDLAYRRIAQALNLPVDWVHFGPSTSANTYVLGRAFEGWLKPGDAIIVTNQDHEANSGAWRKLAAIGVDVREWKVDRTTGRLSLTALDPLIDAKVRMVAMPHCSNIVGEINPVEEVVRRARSVGAITVVDGVSYAPHGLPDVLALGCDIYLFSAYKTYGPHQGIMAVRPGLAMELPNQGHFFNEGKLRYRLNPAGPDHAQVAASAGIADYLETVAEIAGPGISGITPFHRAHSAMRQQEQALLAPLLDYLKGRNSIRLIGPDDPAIRAPTVSLATDQPGVVLAQKLAEHGIMAGGGHFYAYRLLEAVGIDPQHGVLRLSFTHYTHPDEVQRLITALDAVLQ</sequence>
<protein>
    <submittedName>
        <fullName evidence="3">Selenocysteine lyase/Cysteine desulfurase</fullName>
    </submittedName>
</protein>
<dbReference type="InterPro" id="IPR015421">
    <property type="entry name" value="PyrdxlP-dep_Trfase_major"/>
</dbReference>
<evidence type="ECO:0000313" key="3">
    <source>
        <dbReference type="EMBL" id="SFZ82297.1"/>
    </source>
</evidence>
<evidence type="ECO:0000313" key="4">
    <source>
        <dbReference type="Proteomes" id="UP000183447"/>
    </source>
</evidence>
<dbReference type="InterPro" id="IPR015424">
    <property type="entry name" value="PyrdxlP-dep_Trfase"/>
</dbReference>
<dbReference type="PANTHER" id="PTHR43586:SF21">
    <property type="entry name" value="PYRIDOXAL PHOSPHATE (PLP)-DEPENDENT ASPARTATE AMINOTRANSFERASE SUPERFAMILY"/>
    <property type="match status" value="1"/>
</dbReference>
<accession>A0A1K2HUT6</accession>
<evidence type="ECO:0000259" key="2">
    <source>
        <dbReference type="Pfam" id="PF00266"/>
    </source>
</evidence>
<reference evidence="3 4" key="1">
    <citation type="submission" date="2016-11" db="EMBL/GenBank/DDBJ databases">
        <authorList>
            <person name="Jaros S."/>
            <person name="Januszkiewicz K."/>
            <person name="Wedrychowicz H."/>
        </authorList>
    </citation>
    <scope>NUCLEOTIDE SEQUENCE [LARGE SCALE GENOMIC DNA]</scope>
    <source>
        <strain evidence="3 4">ATCC 23634</strain>
    </source>
</reference>
<name>A0A1K2HUT6_9HYPH</name>
<feature type="domain" description="Aminotransferase class V" evidence="2">
    <location>
        <begin position="304"/>
        <end position="403"/>
    </location>
</feature>
<dbReference type="SUPFAM" id="SSF53383">
    <property type="entry name" value="PLP-dependent transferases"/>
    <property type="match status" value="1"/>
</dbReference>
<dbReference type="STRING" id="665118.SAMN02983003_0995"/>
<gene>
    <name evidence="3" type="ORF">SAMN02983003_0995</name>
</gene>
<dbReference type="AlphaFoldDB" id="A0A1K2HUT6"/>
<dbReference type="EMBL" id="FPKU01000001">
    <property type="protein sequence ID" value="SFZ82297.1"/>
    <property type="molecule type" value="Genomic_DNA"/>
</dbReference>
<dbReference type="Proteomes" id="UP000183447">
    <property type="component" value="Unassembled WGS sequence"/>
</dbReference>
<organism evidence="3 4">
    <name type="scientific">Devosia enhydra</name>
    <dbReference type="NCBI Taxonomy" id="665118"/>
    <lineage>
        <taxon>Bacteria</taxon>
        <taxon>Pseudomonadati</taxon>
        <taxon>Pseudomonadota</taxon>
        <taxon>Alphaproteobacteria</taxon>
        <taxon>Hyphomicrobiales</taxon>
        <taxon>Devosiaceae</taxon>
        <taxon>Devosia</taxon>
    </lineage>
</organism>
<dbReference type="Gene3D" id="3.90.1150.10">
    <property type="entry name" value="Aspartate Aminotransferase, domain 1"/>
    <property type="match status" value="1"/>
</dbReference>
<feature type="domain" description="Aminotransferase class V" evidence="2">
    <location>
        <begin position="30"/>
        <end position="235"/>
    </location>
</feature>
<evidence type="ECO:0000256" key="1">
    <source>
        <dbReference type="ARBA" id="ARBA00022898"/>
    </source>
</evidence>
<dbReference type="InterPro" id="IPR000192">
    <property type="entry name" value="Aminotrans_V_dom"/>
</dbReference>
<dbReference type="GO" id="GO:0016829">
    <property type="term" value="F:lyase activity"/>
    <property type="evidence" value="ECO:0007669"/>
    <property type="project" value="UniProtKB-KW"/>
</dbReference>
<dbReference type="Pfam" id="PF00266">
    <property type="entry name" value="Aminotran_5"/>
    <property type="match status" value="2"/>
</dbReference>
<dbReference type="InterPro" id="IPR015422">
    <property type="entry name" value="PyrdxlP-dep_Trfase_small"/>
</dbReference>
<keyword evidence="3" id="KW-0456">Lyase</keyword>
<dbReference type="PANTHER" id="PTHR43586">
    <property type="entry name" value="CYSTEINE DESULFURASE"/>
    <property type="match status" value="1"/>
</dbReference>
<dbReference type="Gene3D" id="3.40.640.10">
    <property type="entry name" value="Type I PLP-dependent aspartate aminotransferase-like (Major domain)"/>
    <property type="match status" value="1"/>
</dbReference>